<name>A0A4P7NFG8_PYROR</name>
<dbReference type="EMBL" id="CP034207">
    <property type="protein sequence ID" value="QBZ60635.1"/>
    <property type="molecule type" value="Genomic_DNA"/>
</dbReference>
<evidence type="ECO:0000313" key="9">
    <source>
        <dbReference type="Proteomes" id="UP000294847"/>
    </source>
</evidence>
<evidence type="ECO:0000256" key="7">
    <source>
        <dbReference type="RuleBase" id="RU000461"/>
    </source>
</evidence>
<evidence type="ECO:0000256" key="2">
    <source>
        <dbReference type="ARBA" id="ARBA00010617"/>
    </source>
</evidence>
<dbReference type="Gene3D" id="1.10.630.10">
    <property type="entry name" value="Cytochrome P450"/>
    <property type="match status" value="1"/>
</dbReference>
<dbReference type="PROSITE" id="PS00086">
    <property type="entry name" value="CYTOCHROME_P450"/>
    <property type="match status" value="1"/>
</dbReference>
<feature type="binding site" description="axial binding residue" evidence="6">
    <location>
        <position position="480"/>
    </location>
    <ligand>
        <name>heme</name>
        <dbReference type="ChEBI" id="CHEBI:30413"/>
    </ligand>
    <ligandPart>
        <name>Fe</name>
        <dbReference type="ChEBI" id="CHEBI:18248"/>
    </ligandPart>
</feature>
<evidence type="ECO:0000256" key="5">
    <source>
        <dbReference type="ARBA" id="ARBA00023033"/>
    </source>
</evidence>
<dbReference type="Proteomes" id="UP000294847">
    <property type="component" value="Chromosome 4"/>
</dbReference>
<keyword evidence="4 6" id="KW-0408">Iron</keyword>
<dbReference type="Pfam" id="PF00067">
    <property type="entry name" value="p450"/>
    <property type="match status" value="1"/>
</dbReference>
<evidence type="ECO:0000256" key="3">
    <source>
        <dbReference type="ARBA" id="ARBA00022723"/>
    </source>
</evidence>
<sequence length="554" mass="60941">MVLFGSLPGGTGGLLQKLRDIPSGDDKRLAYPVLMGALIATILLLLAAKRILFPTLDPREPPKVQPTIPMVGHIISMLTQANDFYINIAKRTRGAPICTLPMLAGKMYVIYSPAMIQAAMRSRDLSFLPFAEHWSEDVVGIQKDHLALVMPHMERLSHSFWTGTSGENLARLNVAALGELAGELNAVPASSGIEGALRIANLSVWIRRVISLSTFRAIFGERNPLGEEDAEDYTTFENNFAGLAIGGPLKRIIGRKAYNARERIQNKLLPYMLAGGDFDKSTSDLVRIRSRDHEALGIPASGRAKTEFLTPWVATLNTIPTLFWFFTEVFSQPQIVERLQEEILSSGVVTLDSGENGQPRVASLDIADLENRCPYLMACYRETLRVYNENVGNRMVLRDTVIQDPDQGGREYLLKAGTNVQWSAATTHKDPRVWGARPHDYNPDNFVDGGEQAKGGRLTPEERAARRLGMIPFGGGKHLCPGRFFAQAENLGFVAALAVGFELHGVRVPASVGAPLGAAARQPAWGAMDPSISISRRKGWEDVEWRFTCAEHET</sequence>
<dbReference type="GO" id="GO:0016705">
    <property type="term" value="F:oxidoreductase activity, acting on paired donors, with incorporation or reduction of molecular oxygen"/>
    <property type="evidence" value="ECO:0007669"/>
    <property type="project" value="InterPro"/>
</dbReference>
<dbReference type="GO" id="GO:0004497">
    <property type="term" value="F:monooxygenase activity"/>
    <property type="evidence" value="ECO:0007669"/>
    <property type="project" value="UniProtKB-KW"/>
</dbReference>
<dbReference type="AlphaFoldDB" id="A0A4P7NFG8"/>
<proteinExistence type="inferred from homology"/>
<accession>A0A4P7NFG8</accession>
<dbReference type="PRINTS" id="PR00465">
    <property type="entry name" value="EP450IV"/>
</dbReference>
<dbReference type="PANTHER" id="PTHR47582">
    <property type="entry name" value="P450, PUTATIVE (EUROFUNG)-RELATED"/>
    <property type="match status" value="1"/>
</dbReference>
<dbReference type="PRINTS" id="PR00385">
    <property type="entry name" value="P450"/>
</dbReference>
<dbReference type="InterPro" id="IPR002403">
    <property type="entry name" value="Cyt_P450_E_grp-IV"/>
</dbReference>
<dbReference type="InterPro" id="IPR053007">
    <property type="entry name" value="CYP450_monoxygenase_sec-met"/>
</dbReference>
<dbReference type="CDD" id="cd11040">
    <property type="entry name" value="CYP7_CYP8-like"/>
    <property type="match status" value="1"/>
</dbReference>
<dbReference type="GO" id="GO:0005506">
    <property type="term" value="F:iron ion binding"/>
    <property type="evidence" value="ECO:0007669"/>
    <property type="project" value="InterPro"/>
</dbReference>
<dbReference type="VEuPathDB" id="FungiDB:M_BR32_EuGene_00034911"/>
<dbReference type="PANTHER" id="PTHR47582:SF1">
    <property type="entry name" value="P450, PUTATIVE (EUROFUNG)-RELATED"/>
    <property type="match status" value="1"/>
</dbReference>
<dbReference type="InterPro" id="IPR001128">
    <property type="entry name" value="Cyt_P450"/>
</dbReference>
<evidence type="ECO:0000256" key="1">
    <source>
        <dbReference type="ARBA" id="ARBA00001971"/>
    </source>
</evidence>
<comment type="similarity">
    <text evidence="2 7">Belongs to the cytochrome P450 family.</text>
</comment>
<evidence type="ECO:0000313" key="8">
    <source>
        <dbReference type="EMBL" id="QBZ60635.1"/>
    </source>
</evidence>
<keyword evidence="7" id="KW-0560">Oxidoreductase</keyword>
<evidence type="ECO:0000256" key="6">
    <source>
        <dbReference type="PIRSR" id="PIRSR602403-1"/>
    </source>
</evidence>
<organism evidence="8 9">
    <name type="scientific">Pyricularia oryzae</name>
    <name type="common">Rice blast fungus</name>
    <name type="synonym">Magnaporthe oryzae</name>
    <dbReference type="NCBI Taxonomy" id="318829"/>
    <lineage>
        <taxon>Eukaryota</taxon>
        <taxon>Fungi</taxon>
        <taxon>Dikarya</taxon>
        <taxon>Ascomycota</taxon>
        <taxon>Pezizomycotina</taxon>
        <taxon>Sordariomycetes</taxon>
        <taxon>Sordariomycetidae</taxon>
        <taxon>Magnaporthales</taxon>
        <taxon>Pyriculariaceae</taxon>
        <taxon>Pyricularia</taxon>
    </lineage>
</organism>
<keyword evidence="6 7" id="KW-0349">Heme</keyword>
<keyword evidence="5 7" id="KW-0503">Monooxygenase</keyword>
<comment type="cofactor">
    <cofactor evidence="1 6">
        <name>heme</name>
        <dbReference type="ChEBI" id="CHEBI:30413"/>
    </cofactor>
</comment>
<protein>
    <submittedName>
        <fullName evidence="8">Uncharacterized protein</fullName>
    </submittedName>
</protein>
<dbReference type="InterPro" id="IPR017972">
    <property type="entry name" value="Cyt_P450_CS"/>
</dbReference>
<gene>
    <name evidence="8" type="ORF">PoMZ_07577</name>
</gene>
<dbReference type="InterPro" id="IPR036396">
    <property type="entry name" value="Cyt_P450_sf"/>
</dbReference>
<dbReference type="GO" id="GO:0020037">
    <property type="term" value="F:heme binding"/>
    <property type="evidence" value="ECO:0007669"/>
    <property type="project" value="InterPro"/>
</dbReference>
<evidence type="ECO:0000256" key="4">
    <source>
        <dbReference type="ARBA" id="ARBA00023004"/>
    </source>
</evidence>
<dbReference type="SUPFAM" id="SSF48264">
    <property type="entry name" value="Cytochrome P450"/>
    <property type="match status" value="1"/>
</dbReference>
<reference evidence="8 9" key="1">
    <citation type="journal article" date="2019" name="Mol. Biol. Evol.">
        <title>Blast fungal genomes show frequent chromosomal changes, gene gains and losses, and effector gene turnover.</title>
        <authorList>
            <person name="Gomez Luciano L.B."/>
            <person name="Jason Tsai I."/>
            <person name="Chuma I."/>
            <person name="Tosa Y."/>
            <person name="Chen Y.H."/>
            <person name="Li J.Y."/>
            <person name="Li M.Y."/>
            <person name="Jade Lu M.Y."/>
            <person name="Nakayashiki H."/>
            <person name="Li W.H."/>
        </authorList>
    </citation>
    <scope>NUCLEOTIDE SEQUENCE [LARGE SCALE GENOMIC DNA]</scope>
    <source>
        <strain evidence="8">MZ5-1-6</strain>
    </source>
</reference>
<keyword evidence="3 6" id="KW-0479">Metal-binding</keyword>